<evidence type="ECO:0000313" key="4">
    <source>
        <dbReference type="EMBL" id="MFC4804915.1"/>
    </source>
</evidence>
<feature type="compositionally biased region" description="Polar residues" evidence="1">
    <location>
        <begin position="129"/>
        <end position="140"/>
    </location>
</feature>
<comment type="caution">
    <text evidence="4">The sequence shown here is derived from an EMBL/GenBank/DDBJ whole genome shotgun (WGS) entry which is preliminary data.</text>
</comment>
<accession>A0ABV9QMB6</accession>
<dbReference type="Gene3D" id="1.10.530.10">
    <property type="match status" value="1"/>
</dbReference>
<reference evidence="5" key="1">
    <citation type="journal article" date="2019" name="Int. J. Syst. Evol. Microbiol.">
        <title>The Global Catalogue of Microorganisms (GCM) 10K type strain sequencing project: providing services to taxonomists for standard genome sequencing and annotation.</title>
        <authorList>
            <consortium name="The Broad Institute Genomics Platform"/>
            <consortium name="The Broad Institute Genome Sequencing Center for Infectious Disease"/>
            <person name="Wu L."/>
            <person name="Ma J."/>
        </authorList>
    </citation>
    <scope>NUCLEOTIDE SEQUENCE [LARGE SCALE GENOMIC DNA]</scope>
    <source>
        <strain evidence="5">CCUG 46385</strain>
    </source>
</reference>
<feature type="chain" id="PRO_5045377732" evidence="2">
    <location>
        <begin position="23"/>
        <end position="289"/>
    </location>
</feature>
<protein>
    <submittedName>
        <fullName evidence="4">Transglycosylase SLT domain-containing protein</fullName>
    </submittedName>
</protein>
<dbReference type="Proteomes" id="UP001595916">
    <property type="component" value="Unassembled WGS sequence"/>
</dbReference>
<dbReference type="Pfam" id="PF01464">
    <property type="entry name" value="SLT"/>
    <property type="match status" value="1"/>
</dbReference>
<feature type="domain" description="Transglycosylase SLT" evidence="3">
    <location>
        <begin position="171"/>
        <end position="270"/>
    </location>
</feature>
<feature type="compositionally biased region" description="Acidic residues" evidence="1">
    <location>
        <begin position="105"/>
        <end position="125"/>
    </location>
</feature>
<sequence length="289" mass="32092">MKKYSLILALALFLTSVQMVWADDKSVSEESISNTTLEKQVQSEETSATAEVEASKAKTEDNTTTEDKNTSESTAKPESATENAEAEDLPHDFYRAGKSGKVSDGDDNDNDNDNDIPEEEPEEEPAPVQQKNTQPLSNISNDKKAVRIRSFIRAKNKSLSVQQRSDIANAVLKYSKKYNVRSSLIMAVIWKESTYSPTTKTGPCYGLMQIHSKYSGSGLSTKQMYSISINVDRGTRELSSYLKKYNGNEVLALTAYNWGIGNVARGTYNTKYANNVLAKEKKIIAYMSK</sequence>
<dbReference type="SUPFAM" id="SSF53955">
    <property type="entry name" value="Lysozyme-like"/>
    <property type="match status" value="1"/>
</dbReference>
<feature type="compositionally biased region" description="Low complexity" evidence="1">
    <location>
        <begin position="43"/>
        <end position="52"/>
    </location>
</feature>
<evidence type="ECO:0000256" key="1">
    <source>
        <dbReference type="SAM" id="MobiDB-lite"/>
    </source>
</evidence>
<feature type="compositionally biased region" description="Polar residues" evidence="1">
    <location>
        <begin position="29"/>
        <end position="40"/>
    </location>
</feature>
<keyword evidence="5" id="KW-1185">Reference proteome</keyword>
<dbReference type="RefSeq" id="WP_379788444.1">
    <property type="nucleotide sequence ID" value="NZ_JBHSHL010000025.1"/>
</dbReference>
<name>A0ABV9QMB6_9FIRM</name>
<feature type="region of interest" description="Disordered" evidence="1">
    <location>
        <begin position="26"/>
        <end position="142"/>
    </location>
</feature>
<evidence type="ECO:0000259" key="3">
    <source>
        <dbReference type="Pfam" id="PF01464"/>
    </source>
</evidence>
<dbReference type="EMBL" id="JBHSHL010000025">
    <property type="protein sequence ID" value="MFC4804915.1"/>
    <property type="molecule type" value="Genomic_DNA"/>
</dbReference>
<organism evidence="4 5">
    <name type="scientific">Filifactor villosus</name>
    <dbReference type="NCBI Taxonomy" id="29374"/>
    <lineage>
        <taxon>Bacteria</taxon>
        <taxon>Bacillati</taxon>
        <taxon>Bacillota</taxon>
        <taxon>Clostridia</taxon>
        <taxon>Peptostreptococcales</taxon>
        <taxon>Filifactoraceae</taxon>
        <taxon>Filifactor</taxon>
    </lineage>
</organism>
<dbReference type="PANTHER" id="PTHR37423:SF2">
    <property type="entry name" value="MEMBRANE-BOUND LYTIC MUREIN TRANSGLYCOSYLASE C"/>
    <property type="match status" value="1"/>
</dbReference>
<evidence type="ECO:0000256" key="2">
    <source>
        <dbReference type="SAM" id="SignalP"/>
    </source>
</evidence>
<dbReference type="InterPro" id="IPR023346">
    <property type="entry name" value="Lysozyme-like_dom_sf"/>
</dbReference>
<keyword evidence="2" id="KW-0732">Signal</keyword>
<dbReference type="PANTHER" id="PTHR37423">
    <property type="entry name" value="SOLUBLE LYTIC MUREIN TRANSGLYCOSYLASE-RELATED"/>
    <property type="match status" value="1"/>
</dbReference>
<feature type="compositionally biased region" description="Basic and acidic residues" evidence="1">
    <location>
        <begin position="53"/>
        <end position="70"/>
    </location>
</feature>
<gene>
    <name evidence="4" type="ORF">ACFO4R_07450</name>
</gene>
<proteinExistence type="predicted"/>
<feature type="signal peptide" evidence="2">
    <location>
        <begin position="1"/>
        <end position="22"/>
    </location>
</feature>
<evidence type="ECO:0000313" key="5">
    <source>
        <dbReference type="Proteomes" id="UP001595916"/>
    </source>
</evidence>
<dbReference type="InterPro" id="IPR008258">
    <property type="entry name" value="Transglycosylase_SLT_dom_1"/>
</dbReference>